<dbReference type="PIRSF" id="PIRSF006593">
    <property type="entry name" value="UCP006593"/>
    <property type="match status" value="1"/>
</dbReference>
<sequence length="277" mass="31252">MKAFLECVPCILNQVIKILQKKVKNQKKRDKIMQAVLARLSKVSPSSMTPPDLTYVAHQALKEVLGDIDYYKEEKKESNREALKLLPKLPDSLHDALLLAIAGNIIDYGPEHEFDIKQTLKDILHKKLSKKHITALQEKLKQAKNLLYICDNAGEIVFDRLLIEYLKKNYNLNITVAVKSRPVLNDALLSDAKIAGMDKVAAVIESGSVTAGTNLESTDKNFRKIYDRADIIIAKGQGNFETLPHNQKTFFLLMIKCRHLALATGLKYGEVVLWKKS</sequence>
<evidence type="ECO:0000259" key="1">
    <source>
        <dbReference type="Pfam" id="PF01937"/>
    </source>
</evidence>
<comment type="caution">
    <text evidence="2">The sequence shown here is derived from an EMBL/GenBank/DDBJ whole genome shotgun (WGS) entry which is preliminary data.</text>
</comment>
<protein>
    <recommendedName>
        <fullName evidence="1">Damage-control phosphatase ARMT1-like metal-binding domain-containing protein</fullName>
    </recommendedName>
</protein>
<dbReference type="Pfam" id="PF01937">
    <property type="entry name" value="ARMT1-like_dom"/>
    <property type="match status" value="1"/>
</dbReference>
<feature type="domain" description="Damage-control phosphatase ARMT1-like metal-binding" evidence="1">
    <location>
        <begin position="5"/>
        <end position="267"/>
    </location>
</feature>
<dbReference type="AlphaFoldDB" id="A0A1F4U4I6"/>
<name>A0A1F4U4I6_UNCSA</name>
<gene>
    <name evidence="2" type="ORF">A2438_04555</name>
</gene>
<accession>A0A1F4U4I6</accession>
<organism evidence="2 3">
    <name type="scientific">candidate division WOR-1 bacterium RIFOXYC2_FULL_46_14</name>
    <dbReference type="NCBI Taxonomy" id="1802587"/>
    <lineage>
        <taxon>Bacteria</taxon>
        <taxon>Bacillati</taxon>
        <taxon>Saganbacteria</taxon>
    </lineage>
</organism>
<reference evidence="2 3" key="1">
    <citation type="journal article" date="2016" name="Nat. Commun.">
        <title>Thousands of microbial genomes shed light on interconnected biogeochemical processes in an aquifer system.</title>
        <authorList>
            <person name="Anantharaman K."/>
            <person name="Brown C.T."/>
            <person name="Hug L.A."/>
            <person name="Sharon I."/>
            <person name="Castelle C.J."/>
            <person name="Probst A.J."/>
            <person name="Thomas B.C."/>
            <person name="Singh A."/>
            <person name="Wilkins M.J."/>
            <person name="Karaoz U."/>
            <person name="Brodie E.L."/>
            <person name="Williams K.H."/>
            <person name="Hubbard S.S."/>
            <person name="Banfield J.F."/>
        </authorList>
    </citation>
    <scope>NUCLEOTIDE SEQUENCE [LARGE SCALE GENOMIC DNA]</scope>
</reference>
<dbReference type="InterPro" id="IPR002791">
    <property type="entry name" value="ARMT1-like_metal-bd"/>
</dbReference>
<dbReference type="Gene3D" id="3.40.50.10880">
    <property type="entry name" value="Uncharacterised protein PF01937, DUF89, domain 3"/>
    <property type="match status" value="1"/>
</dbReference>
<evidence type="ECO:0000313" key="2">
    <source>
        <dbReference type="EMBL" id="OGC39777.1"/>
    </source>
</evidence>
<dbReference type="Gene3D" id="1.10.285.20">
    <property type="entry name" value="Uncharacterised protein PF01937, DUF89, domain 2"/>
    <property type="match status" value="1"/>
</dbReference>
<dbReference type="EMBL" id="MEUJ01000005">
    <property type="protein sequence ID" value="OGC39777.1"/>
    <property type="molecule type" value="Genomic_DNA"/>
</dbReference>
<proteinExistence type="predicted"/>
<dbReference type="InterPro" id="IPR036075">
    <property type="entry name" value="ARMT-1-like_metal-bd_sf"/>
</dbReference>
<dbReference type="SUPFAM" id="SSF111321">
    <property type="entry name" value="AF1104-like"/>
    <property type="match status" value="1"/>
</dbReference>
<dbReference type="InterPro" id="IPR014444">
    <property type="entry name" value="PH1575-like"/>
</dbReference>
<evidence type="ECO:0000313" key="3">
    <source>
        <dbReference type="Proteomes" id="UP000179242"/>
    </source>
</evidence>
<dbReference type="Proteomes" id="UP000179242">
    <property type="component" value="Unassembled WGS sequence"/>
</dbReference>